<accession>A0A370G5P1</accession>
<dbReference type="OrthoDB" id="1551443at2"/>
<dbReference type="AlphaFoldDB" id="A0A370G5P1"/>
<dbReference type="RefSeq" id="WP_114835280.1">
    <property type="nucleotide sequence ID" value="NZ_LR699114.1"/>
</dbReference>
<sequence>MSWEKFTEFMNGFAAANLLMNRAGNNGCFVEYVCLATSVIDALLRTGLILRHQLDTASTEIPTELIFQSDDDKIISERAIYANALEKNILTQIEYEKIENLYQRRNKVVHRYIISEITTDQVLQIANEYQQLIDEISKIIYGLEEEQIKRRVGITVSDDNVPETLKNKTKSLIHEMAKQKHGHPLLSKNLMGTHDRYTRVKIQRNSLCPCGSGKKYKKCCLRY</sequence>
<keyword evidence="2" id="KW-1185">Reference proteome</keyword>
<dbReference type="Proteomes" id="UP000254720">
    <property type="component" value="Unassembled WGS sequence"/>
</dbReference>
<comment type="caution">
    <text evidence="1">The sequence shown here is derived from an EMBL/GenBank/DDBJ whole genome shotgun (WGS) entry which is preliminary data.</text>
</comment>
<dbReference type="Pfam" id="PF02810">
    <property type="entry name" value="SEC-C"/>
    <property type="match status" value="1"/>
</dbReference>
<evidence type="ECO:0000313" key="1">
    <source>
        <dbReference type="EMBL" id="RDI39075.1"/>
    </source>
</evidence>
<dbReference type="SUPFAM" id="SSF103642">
    <property type="entry name" value="Sec-C motif"/>
    <property type="match status" value="1"/>
</dbReference>
<reference evidence="1 2" key="1">
    <citation type="submission" date="2018-07" db="EMBL/GenBank/DDBJ databases">
        <title>Genomic Encyclopedia of Type Strains, Phase IV (KMG-IV): sequencing the most valuable type-strain genomes for metagenomic binning, comparative biology and taxonomic classification.</title>
        <authorList>
            <person name="Goeker M."/>
        </authorList>
    </citation>
    <scope>NUCLEOTIDE SEQUENCE [LARGE SCALE GENOMIC DNA]</scope>
    <source>
        <strain evidence="1 2">DSM 16500</strain>
    </source>
</reference>
<gene>
    <name evidence="1" type="ORF">C8D86_12931</name>
</gene>
<dbReference type="Gene3D" id="3.10.450.50">
    <property type="match status" value="1"/>
</dbReference>
<evidence type="ECO:0000313" key="2">
    <source>
        <dbReference type="Proteomes" id="UP000254720"/>
    </source>
</evidence>
<organism evidence="1 2">
    <name type="scientific">Aquicella lusitana</name>
    <dbReference type="NCBI Taxonomy" id="254246"/>
    <lineage>
        <taxon>Bacteria</taxon>
        <taxon>Pseudomonadati</taxon>
        <taxon>Pseudomonadota</taxon>
        <taxon>Gammaproteobacteria</taxon>
        <taxon>Legionellales</taxon>
        <taxon>Coxiellaceae</taxon>
        <taxon>Aquicella</taxon>
    </lineage>
</organism>
<dbReference type="EMBL" id="QQAX01000029">
    <property type="protein sequence ID" value="RDI39075.1"/>
    <property type="molecule type" value="Genomic_DNA"/>
</dbReference>
<dbReference type="InterPro" id="IPR004027">
    <property type="entry name" value="SEC_C_motif"/>
</dbReference>
<proteinExistence type="predicted"/>
<protein>
    <submittedName>
        <fullName evidence="1">SEC-C motif-containing protein</fullName>
    </submittedName>
</protein>
<name>A0A370G5P1_9COXI</name>